<dbReference type="PROSITE" id="PS50082">
    <property type="entry name" value="WD_REPEATS_2"/>
    <property type="match status" value="2"/>
</dbReference>
<evidence type="ECO:0000256" key="4">
    <source>
        <dbReference type="ARBA" id="ARBA00022574"/>
    </source>
</evidence>
<evidence type="ECO:0000256" key="5">
    <source>
        <dbReference type="ARBA" id="ARBA00022737"/>
    </source>
</evidence>
<dbReference type="InterPro" id="IPR015943">
    <property type="entry name" value="WD40/YVTN_repeat-like_dom_sf"/>
</dbReference>
<feature type="region of interest" description="Disordered" evidence="10">
    <location>
        <begin position="723"/>
        <end position="758"/>
    </location>
</feature>
<dbReference type="Proteomes" id="UP000315496">
    <property type="component" value="Chromosome 1"/>
</dbReference>
<dbReference type="OrthoDB" id="1068471at2759"/>
<keyword evidence="4 9" id="KW-0853">WD repeat</keyword>
<dbReference type="GO" id="GO:0030127">
    <property type="term" value="C:COPII vesicle coat"/>
    <property type="evidence" value="ECO:0007669"/>
    <property type="project" value="TreeGrafter"/>
</dbReference>
<accession>A0A4Z1SXS6</accession>
<dbReference type="Gene3D" id="1.25.40.1030">
    <property type="match status" value="1"/>
</dbReference>
<evidence type="ECO:0000256" key="10">
    <source>
        <dbReference type="SAM" id="MobiDB-lite"/>
    </source>
</evidence>
<dbReference type="GO" id="GO:0090110">
    <property type="term" value="P:COPII-coated vesicle cargo loading"/>
    <property type="evidence" value="ECO:0007669"/>
    <property type="project" value="TreeGrafter"/>
</dbReference>
<keyword evidence="7" id="KW-0931">ER-Golgi transport</keyword>
<dbReference type="Pfam" id="PF00400">
    <property type="entry name" value="WD40"/>
    <property type="match status" value="1"/>
</dbReference>
<proteinExistence type="inferred from homology"/>
<comment type="caution">
    <text evidence="11">The sequence shown here is derived from an EMBL/GenBank/DDBJ whole genome shotgun (WGS) entry which is preliminary data.</text>
</comment>
<keyword evidence="5" id="KW-0677">Repeat</keyword>
<dbReference type="InterPro" id="IPR019775">
    <property type="entry name" value="WD40_repeat_CS"/>
</dbReference>
<evidence type="ECO:0000256" key="6">
    <source>
        <dbReference type="ARBA" id="ARBA00022824"/>
    </source>
</evidence>
<dbReference type="SUPFAM" id="SSF50978">
    <property type="entry name" value="WD40 repeat-like"/>
    <property type="match status" value="1"/>
</dbReference>
<dbReference type="GO" id="GO:0005198">
    <property type="term" value="F:structural molecule activity"/>
    <property type="evidence" value="ECO:0007669"/>
    <property type="project" value="TreeGrafter"/>
</dbReference>
<feature type="compositionally biased region" description="Polar residues" evidence="10">
    <location>
        <begin position="729"/>
        <end position="738"/>
    </location>
</feature>
<name>A0A4Z1SXS6_GIAMU</name>
<comment type="similarity">
    <text evidence="2">Belongs to the WD repeat SEC31 family.</text>
</comment>
<dbReference type="InterPro" id="IPR040251">
    <property type="entry name" value="SEC31-like"/>
</dbReference>
<dbReference type="PROSITE" id="PS50294">
    <property type="entry name" value="WD_REPEATS_REGION"/>
    <property type="match status" value="1"/>
</dbReference>
<dbReference type="VEuPathDB" id="GiardiaDB:GMRT_13105"/>
<organism evidence="11 12">
    <name type="scientific">Giardia muris</name>
    <dbReference type="NCBI Taxonomy" id="5742"/>
    <lineage>
        <taxon>Eukaryota</taxon>
        <taxon>Metamonada</taxon>
        <taxon>Diplomonadida</taxon>
        <taxon>Hexamitidae</taxon>
        <taxon>Giardiinae</taxon>
        <taxon>Giardia</taxon>
    </lineage>
</organism>
<dbReference type="Gene3D" id="2.130.10.10">
    <property type="entry name" value="YVTN repeat-like/Quinoprotein amine dehydrogenase"/>
    <property type="match status" value="1"/>
</dbReference>
<dbReference type="GO" id="GO:0015031">
    <property type="term" value="P:protein transport"/>
    <property type="evidence" value="ECO:0007669"/>
    <property type="project" value="UniProtKB-KW"/>
</dbReference>
<reference evidence="11 12" key="1">
    <citation type="submission" date="2019-05" db="EMBL/GenBank/DDBJ databases">
        <title>The compact genome of Giardia muris reveals important steps in the evolution of intestinal protozoan parasites.</title>
        <authorList>
            <person name="Xu F."/>
            <person name="Jimenez-Gonzalez A."/>
            <person name="Einarsson E."/>
            <person name="Astvaldsson A."/>
            <person name="Peirasmaki D."/>
            <person name="Eckmann L."/>
            <person name="Andersson J.O."/>
            <person name="Svard S.G."/>
            <person name="Jerlstrom-Hultqvist J."/>
        </authorList>
    </citation>
    <scope>NUCLEOTIDE SEQUENCE [LARGE SCALE GENOMIC DNA]</scope>
    <source>
        <strain evidence="11 12">Roberts-Thomson</strain>
    </source>
</reference>
<protein>
    <submittedName>
        <fullName evidence="11">Sec31</fullName>
    </submittedName>
</protein>
<evidence type="ECO:0000256" key="9">
    <source>
        <dbReference type="PROSITE-ProRule" id="PRU00221"/>
    </source>
</evidence>
<evidence type="ECO:0000256" key="2">
    <source>
        <dbReference type="ARBA" id="ARBA00009358"/>
    </source>
</evidence>
<feature type="repeat" description="WD" evidence="9">
    <location>
        <begin position="148"/>
        <end position="190"/>
    </location>
</feature>
<dbReference type="GO" id="GO:0007029">
    <property type="term" value="P:endoplasmic reticulum organization"/>
    <property type="evidence" value="ECO:0007669"/>
    <property type="project" value="TreeGrafter"/>
</dbReference>
<dbReference type="PANTHER" id="PTHR13923">
    <property type="entry name" value="SEC31-RELATED PROTEIN"/>
    <property type="match status" value="1"/>
</dbReference>
<comment type="subcellular location">
    <subcellularLocation>
        <location evidence="1">Endoplasmic reticulum</location>
    </subcellularLocation>
</comment>
<keyword evidence="8" id="KW-0653">Protein transport</keyword>
<dbReference type="SMART" id="SM00320">
    <property type="entry name" value="WD40"/>
    <property type="match status" value="3"/>
</dbReference>
<dbReference type="GO" id="GO:0070971">
    <property type="term" value="C:endoplasmic reticulum exit site"/>
    <property type="evidence" value="ECO:0007669"/>
    <property type="project" value="TreeGrafter"/>
</dbReference>
<dbReference type="AlphaFoldDB" id="A0A4Z1SXS6"/>
<evidence type="ECO:0000256" key="1">
    <source>
        <dbReference type="ARBA" id="ARBA00004240"/>
    </source>
</evidence>
<feature type="repeat" description="WD" evidence="9">
    <location>
        <begin position="98"/>
        <end position="141"/>
    </location>
</feature>
<evidence type="ECO:0000313" key="11">
    <source>
        <dbReference type="EMBL" id="TNJ30514.1"/>
    </source>
</evidence>
<keyword evidence="6" id="KW-0256">Endoplasmic reticulum</keyword>
<dbReference type="InterPro" id="IPR036322">
    <property type="entry name" value="WD40_repeat_dom_sf"/>
</dbReference>
<dbReference type="InterPro" id="IPR001680">
    <property type="entry name" value="WD40_rpt"/>
</dbReference>
<evidence type="ECO:0000256" key="8">
    <source>
        <dbReference type="ARBA" id="ARBA00022927"/>
    </source>
</evidence>
<sequence length="1046" mass="113635">MRLFNDLNHGYIAWSPVSMQFALATTGDDMSDDFNADSYLHVYSVTNGFSSLVEDFCLSFSATFTCVAWTVDDVIVVGFDSGQVMMGGWNELQSGTYLSAHGSPVTVLSASTGLEANVLASGSEKGEVSFWDPNRRELLYAAKNKVGTTPHSGKVTSINWNTKVPRICCTASLDGTVIIWDMEKSGAVRDLRHTEGGVVAAIFSTEVATMVFTATDNGTVYMWSLRQSSKPLFQVKLELAPNEAIESLYMQREYDALLCVFTSTGACHFFSVGSTSLTFVAKQTLGSEVAISPFNPNFVLSTEQDEDQFLAKTVCSFYPSLLNVSNIPETVSFIPSPSILHPRPIYDNDCPDEVPDTYAFIPSALVEINTSNVIVKRLSGEVYQVGRLKDTNVGIDDIVRTLEQPTIAIQPMTRSIDIGKHSPIEIYEMLVTASPDDVKTWLLTNQLKSKVNQSCKTVTEAPTAPPPKPFADDDFGDEDFFDTIGDQPSPITQIEITPPKTIVGSGKAPEAMPLGKGADFSHYYELLYNRDPETVALEAAKAGDVGIAFYIAHRTANTSLAEEVANIFRNNTDSAFLRTVDALISDPRELLAAMPLEEWRTCFSIAYNYGSHDLVIEAARGLYLKAQASQDRTLAILFALIAGNRDDAFELVASTGLRPHEILKAARLAIQAQHRFTSKGSLQILNNLIDIIIMQGADELASRVRTELCLNSSAPTKAVARTLPVQNVPRPQTSTSSAPGEAARTRKSKGRPSMARPSQELGFAVPMQASNPPASVIPTMASPLPTPTPNMSIHPPIQPTSAMILPPTQPVLPSSPLSLQPPTMQPVVPQLQVPMTISAVQPSIPMHTNVLSPQPPSSGITTNKFFLPETASEPVEPTFTTSKPSITTCPPPMVTGETANEVICVTTTTAPQRTSQRPQPSQKLAEGSPHEVIQAINLFGSSLAQRMQVLVLQLQGVDPTSFAKYYRKLGECIISLAEANELLSGETIRVIQQYLTAVENRNAMNAEQVIKKMARDKSRIYDSEFSAWAAPLKIMARSLASATSSL</sequence>
<evidence type="ECO:0000313" key="12">
    <source>
        <dbReference type="Proteomes" id="UP000315496"/>
    </source>
</evidence>
<gene>
    <name evidence="11" type="ORF">GMRT_13105</name>
</gene>
<dbReference type="PROSITE" id="PS00678">
    <property type="entry name" value="WD_REPEATS_1"/>
    <property type="match status" value="1"/>
</dbReference>
<keyword evidence="3" id="KW-0813">Transport</keyword>
<dbReference type="PANTHER" id="PTHR13923:SF11">
    <property type="entry name" value="SECRETORY 31, ISOFORM D"/>
    <property type="match status" value="1"/>
</dbReference>
<evidence type="ECO:0000256" key="7">
    <source>
        <dbReference type="ARBA" id="ARBA00022892"/>
    </source>
</evidence>
<dbReference type="EMBL" id="VDLU01000001">
    <property type="protein sequence ID" value="TNJ30514.1"/>
    <property type="molecule type" value="Genomic_DNA"/>
</dbReference>
<evidence type="ECO:0000256" key="3">
    <source>
        <dbReference type="ARBA" id="ARBA00022448"/>
    </source>
</evidence>
<keyword evidence="12" id="KW-1185">Reference proteome</keyword>